<comment type="caution">
    <text evidence="10">The sequence shown here is derived from an EMBL/GenBank/DDBJ whole genome shotgun (WGS) entry which is preliminary data.</text>
</comment>
<organism evidence="10 11">
    <name type="scientific">Lentilactobacillus sunkii DSM 19904</name>
    <dbReference type="NCBI Taxonomy" id="1423808"/>
    <lineage>
        <taxon>Bacteria</taxon>
        <taxon>Bacillati</taxon>
        <taxon>Bacillota</taxon>
        <taxon>Bacilli</taxon>
        <taxon>Lactobacillales</taxon>
        <taxon>Lactobacillaceae</taxon>
        <taxon>Lentilactobacillus</taxon>
    </lineage>
</organism>
<dbReference type="SMART" id="SM00382">
    <property type="entry name" value="AAA"/>
    <property type="match status" value="2"/>
</dbReference>
<evidence type="ECO:0000256" key="2">
    <source>
        <dbReference type="ARBA" id="ARBA00005417"/>
    </source>
</evidence>
<evidence type="ECO:0000256" key="1">
    <source>
        <dbReference type="ARBA" id="ARBA00004202"/>
    </source>
</evidence>
<dbReference type="InterPro" id="IPR050095">
    <property type="entry name" value="ECF_ABC_transporter_ATP-bd"/>
</dbReference>
<keyword evidence="5" id="KW-0547">Nucleotide-binding</keyword>
<keyword evidence="6" id="KW-0067">ATP-binding</keyword>
<dbReference type="InterPro" id="IPR027417">
    <property type="entry name" value="P-loop_NTPase"/>
</dbReference>
<keyword evidence="8" id="KW-0472">Membrane</keyword>
<dbReference type="SUPFAM" id="SSF52540">
    <property type="entry name" value="P-loop containing nucleoside triphosphate hydrolases"/>
    <property type="match status" value="2"/>
</dbReference>
<dbReference type="InterPro" id="IPR017871">
    <property type="entry name" value="ABC_transporter-like_CS"/>
</dbReference>
<dbReference type="PATRIC" id="fig|1423808.3.peg.488"/>
<comment type="subcellular location">
    <subcellularLocation>
        <location evidence="1">Cell membrane</location>
        <topology evidence="1">Peripheral membrane protein</topology>
    </subcellularLocation>
</comment>
<evidence type="ECO:0000313" key="11">
    <source>
        <dbReference type="Proteomes" id="UP000051581"/>
    </source>
</evidence>
<dbReference type="Gene3D" id="3.40.50.300">
    <property type="entry name" value="P-loop containing nucleotide triphosphate hydrolases"/>
    <property type="match status" value="2"/>
</dbReference>
<evidence type="ECO:0000313" key="10">
    <source>
        <dbReference type="EMBL" id="KRK88340.1"/>
    </source>
</evidence>
<evidence type="ECO:0000256" key="7">
    <source>
        <dbReference type="ARBA" id="ARBA00022967"/>
    </source>
</evidence>
<keyword evidence="4" id="KW-1003">Cell membrane</keyword>
<dbReference type="PANTHER" id="PTHR43553">
    <property type="entry name" value="HEAVY METAL TRANSPORTER"/>
    <property type="match status" value="1"/>
</dbReference>
<keyword evidence="3" id="KW-0813">Transport</keyword>
<evidence type="ECO:0000256" key="4">
    <source>
        <dbReference type="ARBA" id="ARBA00022475"/>
    </source>
</evidence>
<dbReference type="PROSITE" id="PS00211">
    <property type="entry name" value="ABC_TRANSPORTER_1"/>
    <property type="match status" value="2"/>
</dbReference>
<evidence type="ECO:0000256" key="5">
    <source>
        <dbReference type="ARBA" id="ARBA00022741"/>
    </source>
</evidence>
<name>A0A0R1L5C5_9LACO</name>
<dbReference type="EMBL" id="AZEA01000010">
    <property type="protein sequence ID" value="KRK88340.1"/>
    <property type="molecule type" value="Genomic_DNA"/>
</dbReference>
<dbReference type="CDD" id="cd03225">
    <property type="entry name" value="ABC_cobalt_CbiO_domain1"/>
    <property type="match status" value="1"/>
</dbReference>
<evidence type="ECO:0000256" key="8">
    <source>
        <dbReference type="ARBA" id="ARBA00023136"/>
    </source>
</evidence>
<comment type="similarity">
    <text evidence="2">Belongs to the ABC transporter superfamily.</text>
</comment>
<keyword evidence="11" id="KW-1185">Reference proteome</keyword>
<dbReference type="PANTHER" id="PTHR43553:SF27">
    <property type="entry name" value="ENERGY-COUPLING FACTOR TRANSPORTER ATP-BINDING PROTEIN ECFA2"/>
    <property type="match status" value="1"/>
</dbReference>
<dbReference type="PROSITE" id="PS50893">
    <property type="entry name" value="ABC_TRANSPORTER_2"/>
    <property type="match status" value="2"/>
</dbReference>
<accession>A0A0R1L5C5</accession>
<dbReference type="Pfam" id="PF00005">
    <property type="entry name" value="ABC_tran"/>
    <property type="match status" value="2"/>
</dbReference>
<dbReference type="GO" id="GO:0043190">
    <property type="term" value="C:ATP-binding cassette (ABC) transporter complex"/>
    <property type="evidence" value="ECO:0007669"/>
    <property type="project" value="TreeGrafter"/>
</dbReference>
<dbReference type="InterPro" id="IPR003593">
    <property type="entry name" value="AAA+_ATPase"/>
</dbReference>
<protein>
    <submittedName>
        <fullName evidence="10">Phosphonate-transporting ATPase</fullName>
    </submittedName>
</protein>
<gene>
    <name evidence="10" type="ORF">FD17_GL000484</name>
</gene>
<dbReference type="GO" id="GO:0042626">
    <property type="term" value="F:ATPase-coupled transmembrane transporter activity"/>
    <property type="evidence" value="ECO:0007669"/>
    <property type="project" value="TreeGrafter"/>
</dbReference>
<feature type="domain" description="ABC transporter" evidence="9">
    <location>
        <begin position="296"/>
        <end position="527"/>
    </location>
</feature>
<dbReference type="AlphaFoldDB" id="A0A0R1L5C5"/>
<dbReference type="OrthoDB" id="501320at2"/>
<dbReference type="GO" id="GO:0005524">
    <property type="term" value="F:ATP binding"/>
    <property type="evidence" value="ECO:0007669"/>
    <property type="project" value="UniProtKB-KW"/>
</dbReference>
<evidence type="ECO:0000256" key="3">
    <source>
        <dbReference type="ARBA" id="ARBA00022448"/>
    </source>
</evidence>
<reference evidence="10 11" key="1">
    <citation type="journal article" date="2015" name="Genome Announc.">
        <title>Expanding the biotechnology potential of lactobacilli through comparative genomics of 213 strains and associated genera.</title>
        <authorList>
            <person name="Sun Z."/>
            <person name="Harris H.M."/>
            <person name="McCann A."/>
            <person name="Guo C."/>
            <person name="Argimon S."/>
            <person name="Zhang W."/>
            <person name="Yang X."/>
            <person name="Jeffery I.B."/>
            <person name="Cooney J.C."/>
            <person name="Kagawa T.F."/>
            <person name="Liu W."/>
            <person name="Song Y."/>
            <person name="Salvetti E."/>
            <person name="Wrobel A."/>
            <person name="Rasinkangas P."/>
            <person name="Parkhill J."/>
            <person name="Rea M.C."/>
            <person name="O'Sullivan O."/>
            <person name="Ritari J."/>
            <person name="Douillard F.P."/>
            <person name="Paul Ross R."/>
            <person name="Yang R."/>
            <person name="Briner A.E."/>
            <person name="Felis G.E."/>
            <person name="de Vos W.M."/>
            <person name="Barrangou R."/>
            <person name="Klaenhammer T.R."/>
            <person name="Caufield P.W."/>
            <person name="Cui Y."/>
            <person name="Zhang H."/>
            <person name="O'Toole P.W."/>
        </authorList>
    </citation>
    <scope>NUCLEOTIDE SEQUENCE [LARGE SCALE GENOMIC DNA]</scope>
    <source>
        <strain evidence="10 11">DSM 19904</strain>
    </source>
</reference>
<dbReference type="InterPro" id="IPR003439">
    <property type="entry name" value="ABC_transporter-like_ATP-bd"/>
</dbReference>
<dbReference type="InterPro" id="IPR015856">
    <property type="entry name" value="ABC_transpr_CbiO/EcfA_su"/>
</dbReference>
<evidence type="ECO:0000256" key="6">
    <source>
        <dbReference type="ARBA" id="ARBA00022840"/>
    </source>
</evidence>
<feature type="domain" description="ABC transporter" evidence="9">
    <location>
        <begin position="5"/>
        <end position="243"/>
    </location>
</feature>
<proteinExistence type="inferred from homology"/>
<keyword evidence="7" id="KW-1278">Translocase</keyword>
<dbReference type="GO" id="GO:0016887">
    <property type="term" value="F:ATP hydrolysis activity"/>
    <property type="evidence" value="ECO:0007669"/>
    <property type="project" value="InterPro"/>
</dbReference>
<dbReference type="RefSeq" id="WP_057825204.1">
    <property type="nucleotide sequence ID" value="NZ_AZEA01000010.1"/>
</dbReference>
<evidence type="ECO:0000259" key="9">
    <source>
        <dbReference type="PROSITE" id="PS50893"/>
    </source>
</evidence>
<dbReference type="Proteomes" id="UP000051581">
    <property type="component" value="Unassembled WGS sequence"/>
</dbReference>
<sequence length="554" mass="61222">MDELIKVDHLTFTYPDQKTPVIDDVNLVINRGQFVVIAGATGSGKTTLINHFKKELVPNGDRQGQVLINQKPISKLSKLESAKVVGYVAQDPTIQPIMSTVIDELAFALENVGEPSDEIERRIAELANYLGLDQLLHQSIEALSGGQLQLVNLASVLILRPEVILLDEPAAQLDPLSTQHFFEVLNRVHQELGITIVMTEHHLGSVLAFADRLILLQGRHVSFDGLPRVGIAKMAADSQLQYFVPQVSHLFLDTNKKLTKLPISVAEGQKRISDEKIKFVSAIKPTIPAVSEDHMLTAKNLTFSFDKQQNVIDRLDLTISSGDWLSIVGKNGSGKSTLLSILAGLRIPQHGKAKVANQVVWKIPTASRIQTISFLSQTPSLQFGEETVEKELMKQAHELRLDFPDKQAKMMIDRLHLSAVADQSPFDISGGQQQLLGVALALLAKPKLLILDEPTKGLDPYTKHFLGQILQEVNTSGMTILMASHDMEFSAAYSKHCAFMFDGHLNTVLPTREFFANNFFFTTSINRLLRVQVPMAIMPEDVNSVSEGTSKHVS</sequence>